<sequence length="141" mass="14048">MNTRLARTAVALILASIAGLGLAGCSGNSAGTAATPVVTPSASSSGSTLIAPIIVNLSSVNGQVVTVGLNNVVDLNTGATIVTNWRGEVADPTIAKFVEGHIEGGATFNPGITPLAVGASTVTVTNRITGFRTTFDLVVTQ</sequence>
<organism evidence="2 3">
    <name type="scientific">Subtercola frigoramans</name>
    <dbReference type="NCBI Taxonomy" id="120298"/>
    <lineage>
        <taxon>Bacteria</taxon>
        <taxon>Bacillati</taxon>
        <taxon>Actinomycetota</taxon>
        <taxon>Actinomycetes</taxon>
        <taxon>Micrococcales</taxon>
        <taxon>Microbacteriaceae</taxon>
        <taxon>Subtercola</taxon>
    </lineage>
</organism>
<name>A0ABS2L7X2_9MICO</name>
<keyword evidence="1" id="KW-0732">Signal</keyword>
<protein>
    <recommendedName>
        <fullName evidence="4">Lipoprotein</fullName>
    </recommendedName>
</protein>
<reference evidence="2 3" key="1">
    <citation type="submission" date="2021-01" db="EMBL/GenBank/DDBJ databases">
        <title>Sequencing the genomes of 1000 actinobacteria strains.</title>
        <authorList>
            <person name="Klenk H.-P."/>
        </authorList>
    </citation>
    <scope>NUCLEOTIDE SEQUENCE [LARGE SCALE GENOMIC DNA]</scope>
    <source>
        <strain evidence="2 3">DSM 13057</strain>
    </source>
</reference>
<dbReference type="EMBL" id="JAFBBU010000001">
    <property type="protein sequence ID" value="MBM7473188.1"/>
    <property type="molecule type" value="Genomic_DNA"/>
</dbReference>
<feature type="chain" id="PRO_5046896984" description="Lipoprotein" evidence="1">
    <location>
        <begin position="24"/>
        <end position="141"/>
    </location>
</feature>
<evidence type="ECO:0000313" key="3">
    <source>
        <dbReference type="Proteomes" id="UP000776164"/>
    </source>
</evidence>
<evidence type="ECO:0008006" key="4">
    <source>
        <dbReference type="Google" id="ProtNLM"/>
    </source>
</evidence>
<feature type="signal peptide" evidence="1">
    <location>
        <begin position="1"/>
        <end position="23"/>
    </location>
</feature>
<evidence type="ECO:0000313" key="2">
    <source>
        <dbReference type="EMBL" id="MBM7473188.1"/>
    </source>
</evidence>
<evidence type="ECO:0000256" key="1">
    <source>
        <dbReference type="SAM" id="SignalP"/>
    </source>
</evidence>
<gene>
    <name evidence="2" type="ORF">JOE66_002822</name>
</gene>
<dbReference type="Proteomes" id="UP000776164">
    <property type="component" value="Unassembled WGS sequence"/>
</dbReference>
<accession>A0ABS2L7X2</accession>
<keyword evidence="3" id="KW-1185">Reference proteome</keyword>
<proteinExistence type="predicted"/>
<comment type="caution">
    <text evidence="2">The sequence shown here is derived from an EMBL/GenBank/DDBJ whole genome shotgun (WGS) entry which is preliminary data.</text>
</comment>
<dbReference type="PROSITE" id="PS51257">
    <property type="entry name" value="PROKAR_LIPOPROTEIN"/>
    <property type="match status" value="1"/>
</dbReference>
<dbReference type="RefSeq" id="WP_205110443.1">
    <property type="nucleotide sequence ID" value="NZ_BAAAHT010000014.1"/>
</dbReference>